<reference evidence="1" key="1">
    <citation type="submission" date="2014-11" db="EMBL/GenBank/DDBJ databases">
        <authorList>
            <person name="Amaro Gonzalez C."/>
        </authorList>
    </citation>
    <scope>NUCLEOTIDE SEQUENCE</scope>
</reference>
<organism evidence="1">
    <name type="scientific">Anguilla anguilla</name>
    <name type="common">European freshwater eel</name>
    <name type="synonym">Muraena anguilla</name>
    <dbReference type="NCBI Taxonomy" id="7936"/>
    <lineage>
        <taxon>Eukaryota</taxon>
        <taxon>Metazoa</taxon>
        <taxon>Chordata</taxon>
        <taxon>Craniata</taxon>
        <taxon>Vertebrata</taxon>
        <taxon>Euteleostomi</taxon>
        <taxon>Actinopterygii</taxon>
        <taxon>Neopterygii</taxon>
        <taxon>Teleostei</taxon>
        <taxon>Anguilliformes</taxon>
        <taxon>Anguillidae</taxon>
        <taxon>Anguilla</taxon>
    </lineage>
</organism>
<name>A0A0E9URV5_ANGAN</name>
<dbReference type="AlphaFoldDB" id="A0A0E9URV5"/>
<evidence type="ECO:0000313" key="1">
    <source>
        <dbReference type="EMBL" id="JAH68604.1"/>
    </source>
</evidence>
<reference evidence="1" key="2">
    <citation type="journal article" date="2015" name="Fish Shellfish Immunol.">
        <title>Early steps in the European eel (Anguilla anguilla)-Vibrio vulnificus interaction in the gills: Role of the RtxA13 toxin.</title>
        <authorList>
            <person name="Callol A."/>
            <person name="Pajuelo D."/>
            <person name="Ebbesson L."/>
            <person name="Teles M."/>
            <person name="MacKenzie S."/>
            <person name="Amaro C."/>
        </authorList>
    </citation>
    <scope>NUCLEOTIDE SEQUENCE</scope>
</reference>
<protein>
    <submittedName>
        <fullName evidence="1">Uncharacterized protein</fullName>
    </submittedName>
</protein>
<sequence length="27" mass="3361">MLRFNSLIKYVCWFSINNLYAFKFTLQ</sequence>
<proteinExistence type="predicted"/>
<dbReference type="EMBL" id="GBXM01039973">
    <property type="protein sequence ID" value="JAH68604.1"/>
    <property type="molecule type" value="Transcribed_RNA"/>
</dbReference>
<accession>A0A0E9URV5</accession>